<sequence>MLQQTLQRTTGLNARAPVVVCNEEHRFIVAEQARQGNIDLDRIMLEPFGRNTAPAIALVAMQQRARGEDPLLLVLPSDHLIADEERFVTLIRQGAEVAAEGQLVTFGIVPTSPETGFGYIDAGESLGADKYAFHVSRFVEKPDQTTAEKFLAAGNFYWNSGMFIFRASVYLEELQNARPDIYEACENAAQAIEADAYFDRVPADVFQACPDESIDYAVMEKTDKAVVVPFDAGWNDLGSWSALWEVEDKDSDENVCIGDVITSSSSNSYIRGESRMVAAIGIDNMVVVETKDAVLVAHKDCVQDVKKIVQEIKASNRSEHHTHAKVYRPWGDYESIDEGHRFQVKRITVKPGEKLSLQMHYHRAEHWIVVKGTAIVERNGEEELLTENQSTYIPIGVTHRLTNPGKMPLELVEVQSGAYVGEDDIVRFEDTYGRA</sequence>
<evidence type="ECO:0000259" key="11">
    <source>
        <dbReference type="Pfam" id="PF01050"/>
    </source>
</evidence>
<dbReference type="Proteomes" id="UP001501337">
    <property type="component" value="Unassembled WGS sequence"/>
</dbReference>
<keyword evidence="7" id="KW-0342">GTP-binding</keyword>
<organism evidence="13 14">
    <name type="scientific">Allohahella marinimesophila</name>
    <dbReference type="NCBI Taxonomy" id="1054972"/>
    <lineage>
        <taxon>Bacteria</taxon>
        <taxon>Pseudomonadati</taxon>
        <taxon>Pseudomonadota</taxon>
        <taxon>Gammaproteobacteria</taxon>
        <taxon>Oceanospirillales</taxon>
        <taxon>Hahellaceae</taxon>
        <taxon>Allohahella</taxon>
    </lineage>
</organism>
<keyword evidence="4" id="KW-0808">Transferase</keyword>
<dbReference type="SUPFAM" id="SSF53448">
    <property type="entry name" value="Nucleotide-diphospho-sugar transferases"/>
    <property type="match status" value="1"/>
</dbReference>
<evidence type="ECO:0000313" key="13">
    <source>
        <dbReference type="EMBL" id="GAA3957663.1"/>
    </source>
</evidence>
<proteinExistence type="inferred from homology"/>
<gene>
    <name evidence="13" type="primary">cpsB</name>
    <name evidence="13" type="ORF">GCM10022278_15230</name>
</gene>
<dbReference type="Gene3D" id="2.60.120.10">
    <property type="entry name" value="Jelly Rolls"/>
    <property type="match status" value="1"/>
</dbReference>
<dbReference type="SUPFAM" id="SSF51182">
    <property type="entry name" value="RmlC-like cupins"/>
    <property type="match status" value="1"/>
</dbReference>
<dbReference type="InterPro" id="IPR054566">
    <property type="entry name" value="ManC/GMP-like_b-helix"/>
</dbReference>
<evidence type="ECO:0000256" key="2">
    <source>
        <dbReference type="ARBA" id="ARBA00006115"/>
    </source>
</evidence>
<evidence type="ECO:0000259" key="12">
    <source>
        <dbReference type="Pfam" id="PF22640"/>
    </source>
</evidence>
<dbReference type="PANTHER" id="PTHR46390">
    <property type="entry name" value="MANNOSE-1-PHOSPHATE GUANYLYLTRANSFERASE"/>
    <property type="match status" value="1"/>
</dbReference>
<evidence type="ECO:0000259" key="10">
    <source>
        <dbReference type="Pfam" id="PF00483"/>
    </source>
</evidence>
<evidence type="ECO:0000256" key="8">
    <source>
        <dbReference type="ARBA" id="ARBA00047343"/>
    </source>
</evidence>
<dbReference type="CDD" id="cd02509">
    <property type="entry name" value="GDP-M1P_Guanylyltransferase"/>
    <property type="match status" value="1"/>
</dbReference>
<dbReference type="EC" id="2.7.7.13" evidence="3"/>
<comment type="pathway">
    <text evidence="1">Nucleotide-sugar biosynthesis; GDP-alpha-D-mannose biosynthesis; GDP-alpha-D-mannose from alpha-D-mannose 1-phosphate (GTP route): step 1/1.</text>
</comment>
<evidence type="ECO:0000313" key="14">
    <source>
        <dbReference type="Proteomes" id="UP001501337"/>
    </source>
</evidence>
<comment type="caution">
    <text evidence="13">The sequence shown here is derived from an EMBL/GenBank/DDBJ whole genome shotgun (WGS) entry which is preliminary data.</text>
</comment>
<keyword evidence="5" id="KW-0548">Nucleotidyltransferase</keyword>
<evidence type="ECO:0000256" key="9">
    <source>
        <dbReference type="RuleBase" id="RU004190"/>
    </source>
</evidence>
<evidence type="ECO:0000256" key="1">
    <source>
        <dbReference type="ARBA" id="ARBA00004823"/>
    </source>
</evidence>
<keyword evidence="6" id="KW-0547">Nucleotide-binding</keyword>
<comment type="similarity">
    <text evidence="2 9">Belongs to the mannose-6-phosphate isomerase type 2 family.</text>
</comment>
<dbReference type="InterPro" id="IPR011051">
    <property type="entry name" value="RmlC_Cupin_sf"/>
</dbReference>
<evidence type="ECO:0000256" key="6">
    <source>
        <dbReference type="ARBA" id="ARBA00022741"/>
    </source>
</evidence>
<dbReference type="InterPro" id="IPR006375">
    <property type="entry name" value="Man1P_GuaTrfase/Man6P_Isoase"/>
</dbReference>
<dbReference type="InterPro" id="IPR029044">
    <property type="entry name" value="Nucleotide-diphossugar_trans"/>
</dbReference>
<keyword evidence="14" id="KW-1185">Reference proteome</keyword>
<dbReference type="Gene3D" id="3.90.550.10">
    <property type="entry name" value="Spore Coat Polysaccharide Biosynthesis Protein SpsA, Chain A"/>
    <property type="match status" value="1"/>
</dbReference>
<dbReference type="InterPro" id="IPR049577">
    <property type="entry name" value="GMPP_N"/>
</dbReference>
<dbReference type="PANTHER" id="PTHR46390:SF1">
    <property type="entry name" value="MANNOSE-1-PHOSPHATE GUANYLYLTRANSFERASE"/>
    <property type="match status" value="1"/>
</dbReference>
<feature type="domain" description="Mannose-6-phosphate isomerase type II C-terminal" evidence="11">
    <location>
        <begin position="316"/>
        <end position="430"/>
    </location>
</feature>
<evidence type="ECO:0000256" key="7">
    <source>
        <dbReference type="ARBA" id="ARBA00023134"/>
    </source>
</evidence>
<name>A0ABP7P0N7_9GAMM</name>
<evidence type="ECO:0000256" key="5">
    <source>
        <dbReference type="ARBA" id="ARBA00022695"/>
    </source>
</evidence>
<evidence type="ECO:0000256" key="3">
    <source>
        <dbReference type="ARBA" id="ARBA00012387"/>
    </source>
</evidence>
<feature type="domain" description="MannoseP isomerase/GMP-like beta-helix" evidence="12">
    <location>
        <begin position="259"/>
        <end position="311"/>
    </location>
</feature>
<dbReference type="Pfam" id="PF01050">
    <property type="entry name" value="MannoseP_isomer"/>
    <property type="match status" value="1"/>
</dbReference>
<comment type="catalytic activity">
    <reaction evidence="8">
        <text>alpha-D-mannose 1-phosphate + GTP + H(+) = GDP-alpha-D-mannose + diphosphate</text>
        <dbReference type="Rhea" id="RHEA:15229"/>
        <dbReference type="ChEBI" id="CHEBI:15378"/>
        <dbReference type="ChEBI" id="CHEBI:33019"/>
        <dbReference type="ChEBI" id="CHEBI:37565"/>
        <dbReference type="ChEBI" id="CHEBI:57527"/>
        <dbReference type="ChEBI" id="CHEBI:58409"/>
        <dbReference type="EC" id="2.7.7.13"/>
    </reaction>
</comment>
<reference evidence="14" key="1">
    <citation type="journal article" date="2019" name="Int. J. Syst. Evol. Microbiol.">
        <title>The Global Catalogue of Microorganisms (GCM) 10K type strain sequencing project: providing services to taxonomists for standard genome sequencing and annotation.</title>
        <authorList>
            <consortium name="The Broad Institute Genomics Platform"/>
            <consortium name="The Broad Institute Genome Sequencing Center for Infectious Disease"/>
            <person name="Wu L."/>
            <person name="Ma J."/>
        </authorList>
    </citation>
    <scope>NUCLEOTIDE SEQUENCE [LARGE SCALE GENOMIC DNA]</scope>
    <source>
        <strain evidence="14">JCM 17555</strain>
    </source>
</reference>
<protein>
    <recommendedName>
        <fullName evidence="3">mannose-1-phosphate guanylyltransferase</fullName>
        <ecNumber evidence="3">2.7.7.13</ecNumber>
    </recommendedName>
</protein>
<feature type="domain" description="Nucleotidyl transferase" evidence="10">
    <location>
        <begin position="1"/>
        <end position="251"/>
    </location>
</feature>
<dbReference type="CDD" id="cd02213">
    <property type="entry name" value="cupin_PMI_typeII_C"/>
    <property type="match status" value="1"/>
</dbReference>
<dbReference type="NCBIfam" id="TIGR01479">
    <property type="entry name" value="GMP_PMI"/>
    <property type="match status" value="1"/>
</dbReference>
<dbReference type="InterPro" id="IPR014710">
    <property type="entry name" value="RmlC-like_jellyroll"/>
</dbReference>
<dbReference type="Pfam" id="PF22640">
    <property type="entry name" value="ManC_GMP_beta-helix"/>
    <property type="match status" value="1"/>
</dbReference>
<evidence type="ECO:0000256" key="4">
    <source>
        <dbReference type="ARBA" id="ARBA00022679"/>
    </source>
</evidence>
<dbReference type="InterPro" id="IPR001538">
    <property type="entry name" value="Man6P_isomerase-2_C"/>
</dbReference>
<dbReference type="InterPro" id="IPR051161">
    <property type="entry name" value="Mannose-6P_isomerase_type2"/>
</dbReference>
<dbReference type="InterPro" id="IPR005835">
    <property type="entry name" value="NTP_transferase_dom"/>
</dbReference>
<accession>A0ABP7P0N7</accession>
<dbReference type="Pfam" id="PF00483">
    <property type="entry name" value="NTP_transferase"/>
    <property type="match status" value="1"/>
</dbReference>
<dbReference type="EMBL" id="BAABBO010000007">
    <property type="protein sequence ID" value="GAA3957663.1"/>
    <property type="molecule type" value="Genomic_DNA"/>
</dbReference>